<accession>A0A4P9WIN2</accession>
<protein>
    <submittedName>
        <fullName evidence="2">Uncharacterized protein</fullName>
    </submittedName>
</protein>
<feature type="region of interest" description="Disordered" evidence="1">
    <location>
        <begin position="234"/>
        <end position="269"/>
    </location>
</feature>
<dbReference type="AlphaFoldDB" id="A0A4P9WIN2"/>
<evidence type="ECO:0000313" key="3">
    <source>
        <dbReference type="Proteomes" id="UP000269721"/>
    </source>
</evidence>
<feature type="region of interest" description="Disordered" evidence="1">
    <location>
        <begin position="94"/>
        <end position="125"/>
    </location>
</feature>
<sequence>MDTGGTRPWILGRVPRHLVGPALGSGTPNSPSERRILKWIHGSKCLNPAKLRVSNSFDPKDRPFHSLDLKLELQHHQRLLGTSSALLGAENTAQAAMSPGANSPARGVGEKMDPKKPGRSVDPWIQRTGIGYRDSTLREIHRTRRWLADPSTRRDQQPPPRIAALASRTLLEYHALDPELADMHPDGDEEAVELKGAFAALESGQRREYRTDRKAMPRREEVVLDLDYLKAKPRPEPYAESPSHRATVSARINASRHGGMWGRATPPPPAAFEARKFRF</sequence>
<proteinExistence type="predicted"/>
<dbReference type="EMBL" id="KZ994515">
    <property type="protein sequence ID" value="RKO92739.1"/>
    <property type="molecule type" value="Genomic_DNA"/>
</dbReference>
<gene>
    <name evidence="2" type="ORF">BDK51DRAFT_52196</name>
</gene>
<dbReference type="Proteomes" id="UP000269721">
    <property type="component" value="Unassembled WGS sequence"/>
</dbReference>
<name>A0A4P9WIN2_9FUNG</name>
<reference evidence="3" key="1">
    <citation type="journal article" date="2018" name="Nat. Microbiol.">
        <title>Leveraging single-cell genomics to expand the fungal tree of life.</title>
        <authorList>
            <person name="Ahrendt S.R."/>
            <person name="Quandt C.A."/>
            <person name="Ciobanu D."/>
            <person name="Clum A."/>
            <person name="Salamov A."/>
            <person name="Andreopoulos B."/>
            <person name="Cheng J.F."/>
            <person name="Woyke T."/>
            <person name="Pelin A."/>
            <person name="Henrissat B."/>
            <person name="Reynolds N.K."/>
            <person name="Benny G.L."/>
            <person name="Smith M.E."/>
            <person name="James T.Y."/>
            <person name="Grigoriev I.V."/>
        </authorList>
    </citation>
    <scope>NUCLEOTIDE SEQUENCE [LARGE SCALE GENOMIC DNA]</scope>
</reference>
<organism evidence="2 3">
    <name type="scientific">Blyttiomyces helicus</name>
    <dbReference type="NCBI Taxonomy" id="388810"/>
    <lineage>
        <taxon>Eukaryota</taxon>
        <taxon>Fungi</taxon>
        <taxon>Fungi incertae sedis</taxon>
        <taxon>Chytridiomycota</taxon>
        <taxon>Chytridiomycota incertae sedis</taxon>
        <taxon>Chytridiomycetes</taxon>
        <taxon>Chytridiomycetes incertae sedis</taxon>
        <taxon>Blyttiomyces</taxon>
    </lineage>
</organism>
<evidence type="ECO:0000256" key="1">
    <source>
        <dbReference type="SAM" id="MobiDB-lite"/>
    </source>
</evidence>
<evidence type="ECO:0000313" key="2">
    <source>
        <dbReference type="EMBL" id="RKO92739.1"/>
    </source>
</evidence>
<keyword evidence="3" id="KW-1185">Reference proteome</keyword>